<dbReference type="EMBL" id="JABXXO010000013">
    <property type="protein sequence ID" value="KAF7761451.1"/>
    <property type="molecule type" value="Genomic_DNA"/>
</dbReference>
<keyword evidence="2" id="KW-0645">Protease</keyword>
<dbReference type="PANTHER" id="PTHR46143:SF1">
    <property type="entry name" value="CALPAIN-7"/>
    <property type="match status" value="1"/>
</dbReference>
<dbReference type="InterPro" id="IPR022682">
    <property type="entry name" value="Calpain_domain_III"/>
</dbReference>
<evidence type="ECO:0000256" key="1">
    <source>
        <dbReference type="ARBA" id="ARBA00010193"/>
    </source>
</evidence>
<dbReference type="SMART" id="SM00745">
    <property type="entry name" value="MIT"/>
    <property type="match status" value="1"/>
</dbReference>
<dbReference type="Pfam" id="PF00648">
    <property type="entry name" value="Peptidase_C2"/>
    <property type="match status" value="1"/>
</dbReference>
<comment type="caution">
    <text evidence="5">Lacks conserved residue(s) required for the propagation of feature annotation.</text>
</comment>
<keyword evidence="3" id="KW-0378">Hydrolase</keyword>
<dbReference type="Pfam" id="PF04212">
    <property type="entry name" value="MIT"/>
    <property type="match status" value="1"/>
</dbReference>
<dbReference type="Gene3D" id="1.20.58.80">
    <property type="entry name" value="Phosphotransferase system, lactose/cellobiose-type IIA subunit"/>
    <property type="match status" value="1"/>
</dbReference>
<evidence type="ECO:0000259" key="6">
    <source>
        <dbReference type="PROSITE" id="PS50203"/>
    </source>
</evidence>
<dbReference type="SUPFAM" id="SSF54001">
    <property type="entry name" value="Cysteine proteinases"/>
    <property type="match status" value="1"/>
</dbReference>
<dbReference type="PANTHER" id="PTHR46143">
    <property type="entry name" value="CALPAIN-7"/>
    <property type="match status" value="1"/>
</dbReference>
<gene>
    <name evidence="7" type="ORF">Agabi119p4_9443</name>
</gene>
<dbReference type="Pfam" id="PF01067">
    <property type="entry name" value="Calpain_III"/>
    <property type="match status" value="1"/>
</dbReference>
<dbReference type="PROSITE" id="PS50203">
    <property type="entry name" value="CALPAIN_CAT"/>
    <property type="match status" value="1"/>
</dbReference>
<proteinExistence type="inferred from homology"/>
<evidence type="ECO:0000256" key="5">
    <source>
        <dbReference type="PROSITE-ProRule" id="PRU00239"/>
    </source>
</evidence>
<dbReference type="GO" id="GO:0004198">
    <property type="term" value="F:calcium-dependent cysteine-type endopeptidase activity"/>
    <property type="evidence" value="ECO:0007669"/>
    <property type="project" value="InterPro"/>
</dbReference>
<comment type="similarity">
    <text evidence="1">Belongs to the peptidase C2 family. PalB/RIM13 subfamily.</text>
</comment>
<dbReference type="InterPro" id="IPR022683">
    <property type="entry name" value="Calpain_III"/>
</dbReference>
<dbReference type="InterPro" id="IPR007330">
    <property type="entry name" value="MIT_dom"/>
</dbReference>
<comment type="caution">
    <text evidence="7">The sequence shown here is derived from an EMBL/GenBank/DDBJ whole genome shotgun (WGS) entry which is preliminary data.</text>
</comment>
<evidence type="ECO:0000256" key="3">
    <source>
        <dbReference type="ARBA" id="ARBA00022801"/>
    </source>
</evidence>
<dbReference type="GO" id="GO:0006508">
    <property type="term" value="P:proteolysis"/>
    <property type="evidence" value="ECO:0007669"/>
    <property type="project" value="UniProtKB-KW"/>
</dbReference>
<dbReference type="Gene3D" id="2.60.120.380">
    <property type="match status" value="2"/>
</dbReference>
<dbReference type="InterPro" id="IPR051297">
    <property type="entry name" value="PalB/RIM13"/>
</dbReference>
<reference evidence="7 8" key="1">
    <citation type="journal article" name="Sci. Rep.">
        <title>Telomere-to-telomere assembled and centromere annotated genomes of the two main subspecies of the button mushroom Agaricus bisporus reveal especially polymorphic chromosome ends.</title>
        <authorList>
            <person name="Sonnenberg A.S.M."/>
            <person name="Sedaghat-Telgerd N."/>
            <person name="Lavrijssen B."/>
            <person name="Ohm R.A."/>
            <person name="Hendrickx P.M."/>
            <person name="Scholtmeijer K."/>
            <person name="Baars J.J.P."/>
            <person name="van Peer A."/>
        </authorList>
    </citation>
    <scope>NUCLEOTIDE SEQUENCE [LARGE SCALE GENOMIC DNA]</scope>
    <source>
        <strain evidence="7 8">H119_p4</strain>
    </source>
</reference>
<dbReference type="InterPro" id="IPR001300">
    <property type="entry name" value="Peptidase_C2_calpain_cat"/>
</dbReference>
<dbReference type="InterPro" id="IPR038765">
    <property type="entry name" value="Papain-like_cys_pep_sf"/>
</dbReference>
<dbReference type="SUPFAM" id="SSF116846">
    <property type="entry name" value="MIT domain"/>
    <property type="match status" value="1"/>
</dbReference>
<feature type="domain" description="Calpain catalytic" evidence="6">
    <location>
        <begin position="185"/>
        <end position="500"/>
    </location>
</feature>
<name>A0A8H7C3S9_AGABI</name>
<organism evidence="7 8">
    <name type="scientific">Agaricus bisporus var. burnettii</name>
    <dbReference type="NCBI Taxonomy" id="192524"/>
    <lineage>
        <taxon>Eukaryota</taxon>
        <taxon>Fungi</taxon>
        <taxon>Dikarya</taxon>
        <taxon>Basidiomycota</taxon>
        <taxon>Agaricomycotina</taxon>
        <taxon>Agaricomycetes</taxon>
        <taxon>Agaricomycetidae</taxon>
        <taxon>Agaricales</taxon>
        <taxon>Agaricineae</taxon>
        <taxon>Agaricaceae</taxon>
        <taxon>Agaricus</taxon>
    </lineage>
</organism>
<evidence type="ECO:0000256" key="2">
    <source>
        <dbReference type="ARBA" id="ARBA00022670"/>
    </source>
</evidence>
<evidence type="ECO:0000313" key="8">
    <source>
        <dbReference type="Proteomes" id="UP000629468"/>
    </source>
</evidence>
<keyword evidence="4" id="KW-0788">Thiol protease</keyword>
<dbReference type="SMART" id="SM00230">
    <property type="entry name" value="CysPc"/>
    <property type="match status" value="1"/>
</dbReference>
<evidence type="ECO:0000256" key="4">
    <source>
        <dbReference type="ARBA" id="ARBA00022807"/>
    </source>
</evidence>
<dbReference type="AlphaFoldDB" id="A0A8H7C3S9"/>
<dbReference type="InterPro" id="IPR036181">
    <property type="entry name" value="MIT_dom_sf"/>
</dbReference>
<dbReference type="Proteomes" id="UP000629468">
    <property type="component" value="Unassembled WGS sequence"/>
</dbReference>
<sequence length="877" mass="97859">MGQLHYVMVQQCSPSTMYSMNSSMEARTAEATYAKATKAELASNYDEAFKHYVKAAELFLHLSRKTHNSEALCSKWKASATKALERAEKIKSFAHRSQGQLEAAAGGSQAVDRGGNGAITNIKLTPIGINHFSEQEQYYVLKRGSLINGLVFPPWDDPVLSTLQSCDWDRQPALSMEHERASAVWRPAFALGRPPDVPGSRELHPLEVLQHIINDCSVCASISVCLDYARRFESNLARSALYSTNEMPISLEAGTAALSLTNNRDLHGSRRYYAKLFMNGIWRRVTIDDSLPYNPSEECFMCMTIYHLDGGGEKIHWPSLIEKSYMKLMGGYDFPGSNSSIDLHALIGWIPEQIDTKSATFERERTWERLTSGYKNGKCLVTIGTGDRQEIYWRETPLLRSHSYAVIDIDEDEKDRVFTVLDSWVRPDDKELSRVLKIPWSEVVYIFYGIYLSWDPGMWKHQINFHGMWKRGNEEYEDANHNLRISFVNVNAQTEEEIWILLTRHVRETRCTTDFICLRAELEDSALPPSARLNQQYQLSNTGTYTNSTHILNKIRIPPTHRSGVVAVTASYEGDKDAKEIGFSVVVYSGGSVQVAWDENTNTPPYMTRVDGTLTTKNSGGNSTYPTFMVNPQYHLRIHPSTNSSAGGTSKKSRTRVLLKAGKDIPVNAVIVWSKGDRKDELIEKEVAASSGAYMYGHAQFIKDLMPGDYTLIISAFEPRHTGPFTLKVECSTSFDLKSIPQEGAGMYSKTVKGAWNAKASLGGPAFEKYALSTRFELMLPMPGQVRVRLQLFEPSNSSVPINVAIYKPSTSRSPSAGPVATSGAYGESLAGVAIPLATLAKGTYHIVPSTYGSNIVAEFRLIIYSNVNGFEVKSIQ</sequence>
<dbReference type="SUPFAM" id="SSF49758">
    <property type="entry name" value="Calpain large subunit, middle domain (domain III)"/>
    <property type="match status" value="2"/>
</dbReference>
<dbReference type="InterPro" id="IPR036213">
    <property type="entry name" value="Calpain_III_sf"/>
</dbReference>
<accession>A0A8H7C3S9</accession>
<evidence type="ECO:0000313" key="7">
    <source>
        <dbReference type="EMBL" id="KAF7761451.1"/>
    </source>
</evidence>
<dbReference type="SMART" id="SM00720">
    <property type="entry name" value="calpain_III"/>
    <property type="match status" value="1"/>
</dbReference>
<protein>
    <recommendedName>
        <fullName evidence="6">Calpain catalytic domain-containing protein</fullName>
    </recommendedName>
</protein>